<proteinExistence type="predicted"/>
<dbReference type="InterPro" id="IPR036431">
    <property type="entry name" value="ARID_dom_sf"/>
</dbReference>
<dbReference type="OrthoDB" id="10325344at2759"/>
<dbReference type="Proteomes" id="UP000239757">
    <property type="component" value="Unassembled WGS sequence"/>
</dbReference>
<feature type="compositionally biased region" description="Polar residues" evidence="1">
    <location>
        <begin position="26"/>
        <end position="36"/>
    </location>
</feature>
<organism evidence="2 3">
    <name type="scientific">Gossypium barbadense</name>
    <name type="common">Sea Island cotton</name>
    <name type="synonym">Hibiscus barbadensis</name>
    <dbReference type="NCBI Taxonomy" id="3634"/>
    <lineage>
        <taxon>Eukaryota</taxon>
        <taxon>Viridiplantae</taxon>
        <taxon>Streptophyta</taxon>
        <taxon>Embryophyta</taxon>
        <taxon>Tracheophyta</taxon>
        <taxon>Spermatophyta</taxon>
        <taxon>Magnoliopsida</taxon>
        <taxon>eudicotyledons</taxon>
        <taxon>Gunneridae</taxon>
        <taxon>Pentapetalae</taxon>
        <taxon>rosids</taxon>
        <taxon>malvids</taxon>
        <taxon>Malvales</taxon>
        <taxon>Malvaceae</taxon>
        <taxon>Malvoideae</taxon>
        <taxon>Gossypium</taxon>
    </lineage>
</organism>
<protein>
    <submittedName>
        <fullName evidence="2">Uncharacterized protein</fullName>
    </submittedName>
</protein>
<dbReference type="Gene3D" id="1.10.150.60">
    <property type="entry name" value="ARID DNA-binding domain"/>
    <property type="match status" value="1"/>
</dbReference>
<accession>A0A2P5XEH3</accession>
<dbReference type="SUPFAM" id="SSF46774">
    <property type="entry name" value="ARID-like"/>
    <property type="match status" value="1"/>
</dbReference>
<evidence type="ECO:0000313" key="3">
    <source>
        <dbReference type="Proteomes" id="UP000239757"/>
    </source>
</evidence>
<gene>
    <name evidence="2" type="ORF">GOBAR_AA18952</name>
</gene>
<feature type="compositionally biased region" description="Basic and acidic residues" evidence="1">
    <location>
        <begin position="1"/>
        <end position="13"/>
    </location>
</feature>
<feature type="region of interest" description="Disordered" evidence="1">
    <location>
        <begin position="1"/>
        <end position="52"/>
    </location>
</feature>
<reference evidence="2 3" key="1">
    <citation type="submission" date="2015-01" db="EMBL/GenBank/DDBJ databases">
        <title>Genome of allotetraploid Gossypium barbadense reveals genomic plasticity and fiber elongation in cotton evolution.</title>
        <authorList>
            <person name="Chen X."/>
            <person name="Liu X."/>
            <person name="Zhao B."/>
            <person name="Zheng H."/>
            <person name="Hu Y."/>
            <person name="Lu G."/>
            <person name="Yang C."/>
            <person name="Chen J."/>
            <person name="Shan C."/>
            <person name="Zhang L."/>
            <person name="Zhou Y."/>
            <person name="Wang L."/>
            <person name="Guo W."/>
            <person name="Bai Y."/>
            <person name="Ruan J."/>
            <person name="Shangguan X."/>
            <person name="Mao Y."/>
            <person name="Jiang J."/>
            <person name="Zhu Y."/>
            <person name="Lei J."/>
            <person name="Kang H."/>
            <person name="Chen S."/>
            <person name="He X."/>
            <person name="Wang R."/>
            <person name="Wang Y."/>
            <person name="Chen J."/>
            <person name="Wang L."/>
            <person name="Yu S."/>
            <person name="Wang B."/>
            <person name="Wei J."/>
            <person name="Song S."/>
            <person name="Lu X."/>
            <person name="Gao Z."/>
            <person name="Gu W."/>
            <person name="Deng X."/>
            <person name="Ma D."/>
            <person name="Wang S."/>
            <person name="Liang W."/>
            <person name="Fang L."/>
            <person name="Cai C."/>
            <person name="Zhu X."/>
            <person name="Zhou B."/>
            <person name="Zhang Y."/>
            <person name="Chen Z."/>
            <person name="Xu S."/>
            <person name="Zhu R."/>
            <person name="Wang S."/>
            <person name="Zhang T."/>
            <person name="Zhao G."/>
        </authorList>
    </citation>
    <scope>NUCLEOTIDE SEQUENCE [LARGE SCALE GENOMIC DNA]</scope>
    <source>
        <strain evidence="3">cv. Xinhai21</strain>
        <tissue evidence="2">Leaf</tissue>
    </source>
</reference>
<name>A0A2P5XEH3_GOSBA</name>
<dbReference type="GO" id="GO:0003677">
    <property type="term" value="F:DNA binding"/>
    <property type="evidence" value="ECO:0007669"/>
    <property type="project" value="InterPro"/>
</dbReference>
<dbReference type="EMBL" id="KZ665068">
    <property type="protein sequence ID" value="PPS01712.1"/>
    <property type="molecule type" value="Genomic_DNA"/>
</dbReference>
<evidence type="ECO:0000313" key="2">
    <source>
        <dbReference type="EMBL" id="PPS01712.1"/>
    </source>
</evidence>
<feature type="region of interest" description="Disordered" evidence="1">
    <location>
        <begin position="219"/>
        <end position="242"/>
    </location>
</feature>
<feature type="compositionally biased region" description="Polar residues" evidence="1">
    <location>
        <begin position="224"/>
        <end position="235"/>
    </location>
</feature>
<dbReference type="AlphaFoldDB" id="A0A2P5XEH3"/>
<dbReference type="PANTHER" id="PTHR46691">
    <property type="entry name" value="HIGH MOBILITY GROUP B PROTEIN 9"/>
    <property type="match status" value="1"/>
</dbReference>
<dbReference type="PANTHER" id="PTHR46691:SF6">
    <property type="entry name" value="HIGH MOBILITY GROUP B PROTEIN 10-RELATED"/>
    <property type="match status" value="1"/>
</dbReference>
<sequence length="405" mass="45131">MAGNDEGKDDKGARVQGQRKRKQPDAANNTATWNSPTKKRQHPTSFLPLPSVTNRPSFKTTCTICKKEMEYPMICINTEVLCPFRNRYFLASVPQIPQPRFFPPLSSTNSPVFTNHDQYKLVLRDPRYFRIMLELSSYIPWKELNLHRIFVQVTCRGGIHKVVRERRLQEVCAALAANLNVGVLYQMYMKWLYDLESWSFYSPPSEYLQTSSSSISEAHLKQGVTGTKPSEQGHTSFADHPFGSLPTPYPKQGLIGGQPSEQGYSSFADLNSALVNDQIILVDDVGLASNPTAPMLALTDEHSSSLSSDWDPSEWEVHPEVPDVCSPGIASELNSSQVMTETGEAQQGNSRLGQAKGRECEITSFIDEGTAAVNNRIQKPNERRRVGCCSSSGWASFLVFNVKTG</sequence>
<evidence type="ECO:0000256" key="1">
    <source>
        <dbReference type="SAM" id="MobiDB-lite"/>
    </source>
</evidence>